<dbReference type="PROSITE" id="PS00550">
    <property type="entry name" value="HEMERYTHRINS"/>
    <property type="match status" value="1"/>
</dbReference>
<comment type="similarity">
    <text evidence="1">Belongs to the hemerythrin family.</text>
</comment>
<keyword evidence="3" id="KW-0479">Metal-binding</keyword>
<dbReference type="InterPro" id="IPR012827">
    <property type="entry name" value="Hemerythrin_metal-bd"/>
</dbReference>
<dbReference type="CDD" id="cd12107">
    <property type="entry name" value="Hemerythrin"/>
    <property type="match status" value="1"/>
</dbReference>
<organism evidence="6 7">
    <name type="scientific">Halochromatium salexigens</name>
    <name type="common">Chromatium salexigens</name>
    <dbReference type="NCBI Taxonomy" id="49447"/>
    <lineage>
        <taxon>Bacteria</taxon>
        <taxon>Pseudomonadati</taxon>
        <taxon>Pseudomonadota</taxon>
        <taxon>Gammaproteobacteria</taxon>
        <taxon>Chromatiales</taxon>
        <taxon>Chromatiaceae</taxon>
        <taxon>Halochromatium</taxon>
    </lineage>
</organism>
<dbReference type="EMBL" id="NHSF01000045">
    <property type="protein sequence ID" value="MBK5930203.1"/>
    <property type="molecule type" value="Genomic_DNA"/>
</dbReference>
<dbReference type="Proteomes" id="UP001296967">
    <property type="component" value="Unassembled WGS sequence"/>
</dbReference>
<dbReference type="SUPFAM" id="SSF47188">
    <property type="entry name" value="Hemerythrin-like"/>
    <property type="match status" value="1"/>
</dbReference>
<sequence length="158" mass="18225">MQKTHLAPTTGVAAEITPSGNSSGELIEWDDSYSVNVAEIDRQHRHLIALYNKLHEAMSRGKGNDVLELVFDELVEYTETHFKDEESYFHAIDYPDTQRHTMEHHAFVNRLAELQDKYHSGKAFLSVETLAFIRDWLNRHIKGSDKQYTQSFNANGIF</sequence>
<gene>
    <name evidence="6" type="ORF">CCR82_06610</name>
</gene>
<dbReference type="Pfam" id="PF01814">
    <property type="entry name" value="Hemerythrin"/>
    <property type="match status" value="1"/>
</dbReference>
<dbReference type="AlphaFoldDB" id="A0AAJ0UF67"/>
<feature type="domain" description="Hemerythrin-like" evidence="5">
    <location>
        <begin position="37"/>
        <end position="148"/>
    </location>
</feature>
<dbReference type="PANTHER" id="PTHR37164:SF1">
    <property type="entry name" value="BACTERIOHEMERYTHRIN"/>
    <property type="match status" value="1"/>
</dbReference>
<dbReference type="NCBIfam" id="NF033749">
    <property type="entry name" value="bact_hemeryth"/>
    <property type="match status" value="1"/>
</dbReference>
<evidence type="ECO:0000256" key="3">
    <source>
        <dbReference type="ARBA" id="ARBA00022723"/>
    </source>
</evidence>
<dbReference type="InterPro" id="IPR012312">
    <property type="entry name" value="Hemerythrin-like"/>
</dbReference>
<dbReference type="GO" id="GO:0005344">
    <property type="term" value="F:oxygen carrier activity"/>
    <property type="evidence" value="ECO:0007669"/>
    <property type="project" value="UniProtKB-KW"/>
</dbReference>
<dbReference type="RefSeq" id="WP_201244623.1">
    <property type="nucleotide sequence ID" value="NZ_NHSF01000045.1"/>
</dbReference>
<evidence type="ECO:0000256" key="1">
    <source>
        <dbReference type="ARBA" id="ARBA00010587"/>
    </source>
</evidence>
<dbReference type="Gene3D" id="1.20.120.50">
    <property type="entry name" value="Hemerythrin-like"/>
    <property type="match status" value="1"/>
</dbReference>
<keyword evidence="2" id="KW-0813">Transport</keyword>
<dbReference type="InterPro" id="IPR050669">
    <property type="entry name" value="Hemerythrin"/>
</dbReference>
<keyword evidence="4" id="KW-0408">Iron</keyword>
<dbReference type="PANTHER" id="PTHR37164">
    <property type="entry name" value="BACTERIOHEMERYTHRIN"/>
    <property type="match status" value="1"/>
</dbReference>
<proteinExistence type="inferred from homology"/>
<reference evidence="6" key="2">
    <citation type="journal article" date="2020" name="Microorganisms">
        <title>Osmotic Adaptation and Compatible Solute Biosynthesis of Phototrophic Bacteria as Revealed from Genome Analyses.</title>
        <authorList>
            <person name="Imhoff J.F."/>
            <person name="Rahn T."/>
            <person name="Kunzel S."/>
            <person name="Keller A."/>
            <person name="Neulinger S.C."/>
        </authorList>
    </citation>
    <scope>NUCLEOTIDE SEQUENCE</scope>
    <source>
        <strain evidence="6">DSM 4395</strain>
    </source>
</reference>
<dbReference type="GO" id="GO:0046872">
    <property type="term" value="F:metal ion binding"/>
    <property type="evidence" value="ECO:0007669"/>
    <property type="project" value="UniProtKB-KW"/>
</dbReference>
<dbReference type="InterPro" id="IPR035938">
    <property type="entry name" value="Hemerythrin-like_sf"/>
</dbReference>
<keyword evidence="7" id="KW-1185">Reference proteome</keyword>
<keyword evidence="2" id="KW-0561">Oxygen transport</keyword>
<dbReference type="NCBIfam" id="TIGR02481">
    <property type="entry name" value="hemeryth_dom"/>
    <property type="match status" value="1"/>
</dbReference>
<evidence type="ECO:0000256" key="4">
    <source>
        <dbReference type="ARBA" id="ARBA00023004"/>
    </source>
</evidence>
<name>A0AAJ0UF67_HALSE</name>
<evidence type="ECO:0000256" key="2">
    <source>
        <dbReference type="ARBA" id="ARBA00022621"/>
    </source>
</evidence>
<comment type="caution">
    <text evidence="6">The sequence shown here is derived from an EMBL/GenBank/DDBJ whole genome shotgun (WGS) entry which is preliminary data.</text>
</comment>
<evidence type="ECO:0000313" key="6">
    <source>
        <dbReference type="EMBL" id="MBK5930203.1"/>
    </source>
</evidence>
<evidence type="ECO:0000313" key="7">
    <source>
        <dbReference type="Proteomes" id="UP001296967"/>
    </source>
</evidence>
<dbReference type="InterPro" id="IPR016131">
    <property type="entry name" value="Haemerythrin_Fe_BS"/>
</dbReference>
<evidence type="ECO:0000259" key="5">
    <source>
        <dbReference type="Pfam" id="PF01814"/>
    </source>
</evidence>
<protein>
    <recommendedName>
        <fullName evidence="5">Hemerythrin-like domain-containing protein</fullName>
    </recommendedName>
</protein>
<reference evidence="6" key="1">
    <citation type="submission" date="2017-05" db="EMBL/GenBank/DDBJ databases">
        <authorList>
            <person name="Imhoff J.F."/>
            <person name="Rahn T."/>
            <person name="Kuenzel S."/>
            <person name="Neulinger S.C."/>
        </authorList>
    </citation>
    <scope>NUCLEOTIDE SEQUENCE</scope>
    <source>
        <strain evidence="6">DSM 4395</strain>
    </source>
</reference>
<accession>A0AAJ0UF67</accession>